<feature type="region of interest" description="Disordered" evidence="1">
    <location>
        <begin position="25"/>
        <end position="90"/>
    </location>
</feature>
<protein>
    <recommendedName>
        <fullName evidence="5">Lipoprotein</fullName>
    </recommendedName>
</protein>
<name>A0A2T7BDW8_9BACT</name>
<evidence type="ECO:0000256" key="1">
    <source>
        <dbReference type="SAM" id="MobiDB-lite"/>
    </source>
</evidence>
<dbReference type="AlphaFoldDB" id="A0A2T7BDW8"/>
<dbReference type="PROSITE" id="PS51257">
    <property type="entry name" value="PROKAR_LIPOPROTEIN"/>
    <property type="match status" value="1"/>
</dbReference>
<evidence type="ECO:0000256" key="2">
    <source>
        <dbReference type="SAM" id="SignalP"/>
    </source>
</evidence>
<proteinExistence type="predicted"/>
<feature type="chain" id="PRO_5015537262" description="Lipoprotein" evidence="2">
    <location>
        <begin position="23"/>
        <end position="90"/>
    </location>
</feature>
<organism evidence="3 4">
    <name type="scientific">Chitinophaga parva</name>
    <dbReference type="NCBI Taxonomy" id="2169414"/>
    <lineage>
        <taxon>Bacteria</taxon>
        <taxon>Pseudomonadati</taxon>
        <taxon>Bacteroidota</taxon>
        <taxon>Chitinophagia</taxon>
        <taxon>Chitinophagales</taxon>
        <taxon>Chitinophagaceae</taxon>
        <taxon>Chitinophaga</taxon>
    </lineage>
</organism>
<evidence type="ECO:0008006" key="5">
    <source>
        <dbReference type="Google" id="ProtNLM"/>
    </source>
</evidence>
<dbReference type="RefSeq" id="WP_108689025.1">
    <property type="nucleotide sequence ID" value="NZ_QCYK01000003.1"/>
</dbReference>
<gene>
    <name evidence="3" type="ORF">DCC81_23090</name>
</gene>
<sequence>MRKASYLSTAALALLLGGAAFSACGNGGRSSTQDSLNQADKEALAPDTSSFGRDTAPGAEIPPGAINPGEDSSRYGTGQQDTSKNRTMRK</sequence>
<feature type="signal peptide" evidence="2">
    <location>
        <begin position="1"/>
        <end position="22"/>
    </location>
</feature>
<accession>A0A2T7BDW8</accession>
<dbReference type="EMBL" id="QCYK01000003">
    <property type="protein sequence ID" value="PUZ23281.1"/>
    <property type="molecule type" value="Genomic_DNA"/>
</dbReference>
<keyword evidence="2" id="KW-0732">Signal</keyword>
<comment type="caution">
    <text evidence="3">The sequence shown here is derived from an EMBL/GenBank/DDBJ whole genome shotgun (WGS) entry which is preliminary data.</text>
</comment>
<keyword evidence="4" id="KW-1185">Reference proteome</keyword>
<evidence type="ECO:0000313" key="3">
    <source>
        <dbReference type="EMBL" id="PUZ23281.1"/>
    </source>
</evidence>
<dbReference type="Proteomes" id="UP000244450">
    <property type="component" value="Unassembled WGS sequence"/>
</dbReference>
<evidence type="ECO:0000313" key="4">
    <source>
        <dbReference type="Proteomes" id="UP000244450"/>
    </source>
</evidence>
<reference evidence="3 4" key="1">
    <citation type="submission" date="2018-04" db="EMBL/GenBank/DDBJ databases">
        <title>Chitinophaga fuyangensis sp. nov., isolated from soil in a chemical factory.</title>
        <authorList>
            <person name="Chen K."/>
        </authorList>
    </citation>
    <scope>NUCLEOTIDE SEQUENCE [LARGE SCALE GENOMIC DNA]</scope>
    <source>
        <strain evidence="3 4">LY-1</strain>
    </source>
</reference>
<feature type="compositionally biased region" description="Polar residues" evidence="1">
    <location>
        <begin position="29"/>
        <end position="38"/>
    </location>
</feature>
<dbReference type="OrthoDB" id="676883at2"/>